<dbReference type="InterPro" id="IPR010982">
    <property type="entry name" value="Lambda_DNA-bd_dom_sf"/>
</dbReference>
<dbReference type="SMART" id="SM00530">
    <property type="entry name" value="HTH_XRE"/>
    <property type="match status" value="1"/>
</dbReference>
<accession>A0AA41K761</accession>
<dbReference type="InterPro" id="IPR001387">
    <property type="entry name" value="Cro/C1-type_HTH"/>
</dbReference>
<evidence type="ECO:0000313" key="2">
    <source>
        <dbReference type="EMBL" id="MBT9811212.1"/>
    </source>
</evidence>
<dbReference type="Gene3D" id="1.10.260.40">
    <property type="entry name" value="lambda repressor-like DNA-binding domains"/>
    <property type="match status" value="1"/>
</dbReference>
<dbReference type="CDD" id="cd00093">
    <property type="entry name" value="HTH_XRE"/>
    <property type="match status" value="1"/>
</dbReference>
<comment type="caution">
    <text evidence="2">The sequence shown here is derived from an EMBL/GenBank/DDBJ whole genome shotgun (WGS) entry which is preliminary data.</text>
</comment>
<dbReference type="RefSeq" id="WP_082197727.1">
    <property type="nucleotide sequence ID" value="NZ_JBCOHS010000009.1"/>
</dbReference>
<organism evidence="2 3">
    <name type="scientific">Enterocloster citroniae</name>
    <dbReference type="NCBI Taxonomy" id="358743"/>
    <lineage>
        <taxon>Bacteria</taxon>
        <taxon>Bacillati</taxon>
        <taxon>Bacillota</taxon>
        <taxon>Clostridia</taxon>
        <taxon>Lachnospirales</taxon>
        <taxon>Lachnospiraceae</taxon>
        <taxon>Enterocloster</taxon>
    </lineage>
</organism>
<sequence length="62" mass="7174">MYEKFERLLSERNLTSYKVSLATGIAQSSLSDWKRGVSKPKVDKLQILADYFGVPLDYFLKE</sequence>
<reference evidence="2" key="1">
    <citation type="journal article" date="2021" name="Gut Microbes">
        <title>A synthetic consortium of 100 gut commensals modulates the composition and function in a colon model of the microbiome of elderly subjects.</title>
        <authorList>
            <person name="Perez M."/>
            <person name="Ntemiri A."/>
            <person name="Tan H."/>
            <person name="Harris H.M.B."/>
            <person name="Roager H.M."/>
            <person name="Ribiere C."/>
            <person name="O'Toole P.W."/>
        </authorList>
    </citation>
    <scope>NUCLEOTIDE SEQUENCE</scope>
    <source>
        <strain evidence="2">MCC335</strain>
    </source>
</reference>
<dbReference type="EMBL" id="WQPS01000020">
    <property type="protein sequence ID" value="MBT9811212.1"/>
    <property type="molecule type" value="Genomic_DNA"/>
</dbReference>
<dbReference type="SUPFAM" id="SSF47413">
    <property type="entry name" value="lambda repressor-like DNA-binding domains"/>
    <property type="match status" value="1"/>
</dbReference>
<protein>
    <submittedName>
        <fullName evidence="2">Helix-turn-helix domain-containing protein</fullName>
    </submittedName>
</protein>
<evidence type="ECO:0000313" key="3">
    <source>
        <dbReference type="Proteomes" id="UP000708338"/>
    </source>
</evidence>
<dbReference type="AlphaFoldDB" id="A0AA41K761"/>
<evidence type="ECO:0000259" key="1">
    <source>
        <dbReference type="PROSITE" id="PS50943"/>
    </source>
</evidence>
<dbReference type="PROSITE" id="PS50943">
    <property type="entry name" value="HTH_CROC1"/>
    <property type="match status" value="1"/>
</dbReference>
<dbReference type="Proteomes" id="UP000708338">
    <property type="component" value="Unassembled WGS sequence"/>
</dbReference>
<dbReference type="GO" id="GO:0003677">
    <property type="term" value="F:DNA binding"/>
    <property type="evidence" value="ECO:0007669"/>
    <property type="project" value="InterPro"/>
</dbReference>
<name>A0AA41K761_9FIRM</name>
<dbReference type="Pfam" id="PF01381">
    <property type="entry name" value="HTH_3"/>
    <property type="match status" value="1"/>
</dbReference>
<proteinExistence type="predicted"/>
<feature type="domain" description="HTH cro/C1-type" evidence="1">
    <location>
        <begin position="11"/>
        <end position="59"/>
    </location>
</feature>
<gene>
    <name evidence="2" type="ORF">GPL26_16425</name>
</gene>